<dbReference type="RefSeq" id="WP_040481187.1">
    <property type="nucleotide sequence ID" value="NZ_JH393259.1"/>
</dbReference>
<reference evidence="1 2" key="1">
    <citation type="submission" date="2017-07" db="EMBL/GenBank/DDBJ databases">
        <title>Shotgun whole genome sequences of three halophilic bacterial isolates.</title>
        <authorList>
            <person name="Pozzo T."/>
            <person name="Higdon S.M."/>
            <person name="Quillaguaman J."/>
        </authorList>
    </citation>
    <scope>NUCLEOTIDE SEQUENCE [LARGE SCALE GENOMIC DNA]</scope>
    <source>
        <strain evidence="1 2">LC1</strain>
    </source>
</reference>
<keyword evidence="2" id="KW-1185">Reference proteome</keyword>
<dbReference type="Proteomes" id="UP000216538">
    <property type="component" value="Unassembled WGS sequence"/>
</dbReference>
<evidence type="ECO:0000313" key="2">
    <source>
        <dbReference type="Proteomes" id="UP000216538"/>
    </source>
</evidence>
<dbReference type="EMBL" id="NPEY01000004">
    <property type="protein sequence ID" value="OZT74786.1"/>
    <property type="molecule type" value="Genomic_DNA"/>
</dbReference>
<name>A0ABX4GDE2_9GAMM</name>
<accession>A0ABX4GDE2</accession>
<evidence type="ECO:0000313" key="1">
    <source>
        <dbReference type="EMBL" id="OZT74786.1"/>
    </source>
</evidence>
<organism evidence="1 2">
    <name type="scientific">Vreelandella boliviensis LC1</name>
    <dbReference type="NCBI Taxonomy" id="1072583"/>
    <lineage>
        <taxon>Bacteria</taxon>
        <taxon>Pseudomonadati</taxon>
        <taxon>Pseudomonadota</taxon>
        <taxon>Gammaproteobacteria</taxon>
        <taxon>Oceanospirillales</taxon>
        <taxon>Halomonadaceae</taxon>
        <taxon>Vreelandella</taxon>
    </lineage>
</organism>
<gene>
    <name evidence="1" type="ORF">CE457_06500</name>
</gene>
<sequence>MFISLLSIKKAAPDDWIASDDTVLIDGQWFYFRLYVFLTILLTVLLVLFGVESIEIIIAIFSIGVSSTSQLLRLSSASTTMGSLLHPLANEVLDTLDAIGMAGVGTVVVLFLLA</sequence>
<proteinExistence type="predicted"/>
<protein>
    <submittedName>
        <fullName evidence="1">Uncharacterized protein</fullName>
    </submittedName>
</protein>
<comment type="caution">
    <text evidence="1">The sequence shown here is derived from an EMBL/GenBank/DDBJ whole genome shotgun (WGS) entry which is preliminary data.</text>
</comment>